<reference evidence="1 2" key="1">
    <citation type="submission" date="2023-07" db="EMBL/GenBank/DDBJ databases">
        <title>Genomic Encyclopedia of Type Strains, Phase IV (KMG-IV): sequencing the most valuable type-strain genomes for metagenomic binning, comparative biology and taxonomic classification.</title>
        <authorList>
            <person name="Goeker M."/>
        </authorList>
    </citation>
    <scope>NUCLEOTIDE SEQUENCE [LARGE SCALE GENOMIC DNA]</scope>
    <source>
        <strain evidence="1 2">DSM 100301</strain>
    </source>
</reference>
<proteinExistence type="predicted"/>
<evidence type="ECO:0000313" key="1">
    <source>
        <dbReference type="EMBL" id="MDQ0456384.1"/>
    </source>
</evidence>
<protein>
    <recommendedName>
        <fullName evidence="3">Type III secretion protein</fullName>
    </recommendedName>
</protein>
<name>A0ABU0IGN8_9HYPH</name>
<dbReference type="RefSeq" id="WP_307158581.1">
    <property type="nucleotide sequence ID" value="NZ_JAUSWH010000008.1"/>
</dbReference>
<evidence type="ECO:0000313" key="2">
    <source>
        <dbReference type="Proteomes" id="UP001235269"/>
    </source>
</evidence>
<evidence type="ECO:0008006" key="3">
    <source>
        <dbReference type="Google" id="ProtNLM"/>
    </source>
</evidence>
<sequence>MRTIVRQVPEAIRDAHGEVALMERVQWLAVKDWPALLGSGLAERMFAPQTRLARRGLETVMRHGDNPLQLQGSVRRLFIFPPETITMLAAACGLAYHLPAFGAVLDRKTLAKLQAQLGEAAVSLVLGQPVAERASIGLIDPVDAKCFETIRADGWALLHLWADLQGLSRLWRRHWLSGERGSASLDLRSGMRLVEELVSDLAYSGGA</sequence>
<organism evidence="1 2">
    <name type="scientific">Rhizobium paknamense</name>
    <dbReference type="NCBI Taxonomy" id="1206817"/>
    <lineage>
        <taxon>Bacteria</taxon>
        <taxon>Pseudomonadati</taxon>
        <taxon>Pseudomonadota</taxon>
        <taxon>Alphaproteobacteria</taxon>
        <taxon>Hyphomicrobiales</taxon>
        <taxon>Rhizobiaceae</taxon>
        <taxon>Rhizobium/Agrobacterium group</taxon>
        <taxon>Rhizobium</taxon>
    </lineage>
</organism>
<accession>A0ABU0IGN8</accession>
<comment type="caution">
    <text evidence="1">The sequence shown here is derived from an EMBL/GenBank/DDBJ whole genome shotgun (WGS) entry which is preliminary data.</text>
</comment>
<keyword evidence="2" id="KW-1185">Reference proteome</keyword>
<dbReference type="EMBL" id="JAUSWH010000008">
    <property type="protein sequence ID" value="MDQ0456384.1"/>
    <property type="molecule type" value="Genomic_DNA"/>
</dbReference>
<dbReference type="Proteomes" id="UP001235269">
    <property type="component" value="Unassembled WGS sequence"/>
</dbReference>
<gene>
    <name evidence="1" type="ORF">QO005_002725</name>
</gene>